<dbReference type="InterPro" id="IPR006059">
    <property type="entry name" value="SBP"/>
</dbReference>
<dbReference type="PANTHER" id="PTHR30061">
    <property type="entry name" value="MALTOSE-BINDING PERIPLASMIC PROTEIN"/>
    <property type="match status" value="1"/>
</dbReference>
<dbReference type="AlphaFoldDB" id="A0A916QE71"/>
<name>A0A916QE71_9BACL</name>
<evidence type="ECO:0000313" key="5">
    <source>
        <dbReference type="Proteomes" id="UP000654993"/>
    </source>
</evidence>
<dbReference type="GO" id="GO:1901982">
    <property type="term" value="F:maltose binding"/>
    <property type="evidence" value="ECO:0007669"/>
    <property type="project" value="TreeGrafter"/>
</dbReference>
<keyword evidence="2" id="KW-0813">Transport</keyword>
<dbReference type="Pfam" id="PF01547">
    <property type="entry name" value="SBP_bac_1"/>
    <property type="match status" value="1"/>
</dbReference>
<organism evidence="4 5">
    <name type="scientific">Insulibacter thermoxylanivorax</name>
    <dbReference type="NCBI Taxonomy" id="2749268"/>
    <lineage>
        <taxon>Bacteria</taxon>
        <taxon>Bacillati</taxon>
        <taxon>Bacillota</taxon>
        <taxon>Bacilli</taxon>
        <taxon>Bacillales</taxon>
        <taxon>Paenibacillaceae</taxon>
        <taxon>Insulibacter</taxon>
    </lineage>
</organism>
<evidence type="ECO:0000256" key="1">
    <source>
        <dbReference type="ARBA" id="ARBA00008520"/>
    </source>
</evidence>
<sequence>MAASVLLLCATAVLLRGISRMPADQPFFDDSMIAVVTDRELSAEDIVELHVDVSMSDEAFQVLEALNKSFMERHADIQVIMKNHPSDTLYEHLKRAFRLGDAADIMLLDNEKVLQYAVLARLQPMDDYYTSESEAEYIPTLTEQLRWNGYTWGIPYQVQPYIVAYNKSVWFELTGEDRPAGIEQLMQAYQTGQLIFHPQDVKVYAVLASAMDADWQFAEQTGSNSGEDLEASYDERSRIDMTETESGAEDAEAKHLDFDETIDSVLQGIPLSSMNHGEETVSLAVLKGILLDEDGMERKIDEMAEDVKVVESEGEHAAGEFQEAEEAQAVPGAGVSFAAKSADEIWEKLTSGEAAAAVLPLHVYSSYANEEVSAILLPSSRGDYVFISGQSFVLAADAVDREAAYRWIREIIEGFELWFPERNAGGYPASLDAYRELTRQQRAQLELLMRAVEEGKALAPDPRIDDKLSIVQEVLTSKQAYLLSIDELAALIEQRFADFGWIRN</sequence>
<dbReference type="EMBL" id="BMAQ01000005">
    <property type="protein sequence ID" value="GFR37443.1"/>
    <property type="molecule type" value="Genomic_DNA"/>
</dbReference>
<keyword evidence="3" id="KW-0732">Signal</keyword>
<protein>
    <recommendedName>
        <fullName evidence="6">ABC-type glycerol-3-phosphate transport system, substrate-binding protein</fullName>
    </recommendedName>
</protein>
<evidence type="ECO:0008006" key="6">
    <source>
        <dbReference type="Google" id="ProtNLM"/>
    </source>
</evidence>
<dbReference type="SUPFAM" id="SSF53850">
    <property type="entry name" value="Periplasmic binding protein-like II"/>
    <property type="match status" value="1"/>
</dbReference>
<evidence type="ECO:0000313" key="4">
    <source>
        <dbReference type="EMBL" id="GFR37443.1"/>
    </source>
</evidence>
<dbReference type="GO" id="GO:0055052">
    <property type="term" value="C:ATP-binding cassette (ABC) transporter complex, substrate-binding subunit-containing"/>
    <property type="evidence" value="ECO:0007669"/>
    <property type="project" value="TreeGrafter"/>
</dbReference>
<evidence type="ECO:0000256" key="2">
    <source>
        <dbReference type="ARBA" id="ARBA00022448"/>
    </source>
</evidence>
<gene>
    <name evidence="4" type="ORF">PRECH8_07390</name>
</gene>
<comment type="similarity">
    <text evidence="1">Belongs to the bacterial solute-binding protein 1 family.</text>
</comment>
<dbReference type="GO" id="GO:0042956">
    <property type="term" value="P:maltodextrin transmembrane transport"/>
    <property type="evidence" value="ECO:0007669"/>
    <property type="project" value="TreeGrafter"/>
</dbReference>
<dbReference type="GO" id="GO:0015768">
    <property type="term" value="P:maltose transport"/>
    <property type="evidence" value="ECO:0007669"/>
    <property type="project" value="TreeGrafter"/>
</dbReference>
<dbReference type="Proteomes" id="UP000654993">
    <property type="component" value="Unassembled WGS sequence"/>
</dbReference>
<reference evidence="4" key="2">
    <citation type="journal article" date="2021" name="Data Brief">
        <title>Draft genome sequence data of the facultative, thermophilic, xylanolytic bacterium Paenibacillus sp. strain DA-C8.</title>
        <authorList>
            <person name="Chhe C."/>
            <person name="Uke A."/>
            <person name="Baramee S."/>
            <person name="Ungkulpasvich U."/>
            <person name="Tachaapaikoon C."/>
            <person name="Pason P."/>
            <person name="Waeonukul R."/>
            <person name="Ratanakhanokchai K."/>
            <person name="Kosugi A."/>
        </authorList>
    </citation>
    <scope>NUCLEOTIDE SEQUENCE</scope>
    <source>
        <strain evidence="4">DA-C8</strain>
    </source>
</reference>
<dbReference type="Gene3D" id="3.40.190.10">
    <property type="entry name" value="Periplasmic binding protein-like II"/>
    <property type="match status" value="1"/>
</dbReference>
<comment type="caution">
    <text evidence="4">The sequence shown here is derived from an EMBL/GenBank/DDBJ whole genome shotgun (WGS) entry which is preliminary data.</text>
</comment>
<proteinExistence type="inferred from homology"/>
<accession>A0A916QE71</accession>
<keyword evidence="5" id="KW-1185">Reference proteome</keyword>
<reference evidence="4" key="1">
    <citation type="submission" date="2020-08" db="EMBL/GenBank/DDBJ databases">
        <authorList>
            <person name="Uke A."/>
            <person name="Chhe C."/>
            <person name="Baramee S."/>
            <person name="Kosugi A."/>
        </authorList>
    </citation>
    <scope>NUCLEOTIDE SEQUENCE</scope>
    <source>
        <strain evidence="4">DA-C8</strain>
    </source>
</reference>
<dbReference type="PANTHER" id="PTHR30061:SF50">
    <property type="entry name" value="MALTOSE_MALTODEXTRIN-BINDING PERIPLASMIC PROTEIN"/>
    <property type="match status" value="1"/>
</dbReference>
<evidence type="ECO:0000256" key="3">
    <source>
        <dbReference type="ARBA" id="ARBA00022729"/>
    </source>
</evidence>